<proteinExistence type="predicted"/>
<name>A0A9N9AR19_9GLOM</name>
<dbReference type="OrthoDB" id="2320506at2759"/>
<dbReference type="AlphaFoldDB" id="A0A9N9AR19"/>
<feature type="non-terminal residue" evidence="1">
    <location>
        <position position="149"/>
    </location>
</feature>
<reference evidence="1" key="1">
    <citation type="submission" date="2021-06" db="EMBL/GenBank/DDBJ databases">
        <authorList>
            <person name="Kallberg Y."/>
            <person name="Tangrot J."/>
            <person name="Rosling A."/>
        </authorList>
    </citation>
    <scope>NUCLEOTIDE SEQUENCE</scope>
    <source>
        <strain evidence="1">BR232B</strain>
    </source>
</reference>
<gene>
    <name evidence="1" type="ORF">PBRASI_LOCUS4468</name>
</gene>
<organism evidence="1 2">
    <name type="scientific">Paraglomus brasilianum</name>
    <dbReference type="NCBI Taxonomy" id="144538"/>
    <lineage>
        <taxon>Eukaryota</taxon>
        <taxon>Fungi</taxon>
        <taxon>Fungi incertae sedis</taxon>
        <taxon>Mucoromycota</taxon>
        <taxon>Glomeromycotina</taxon>
        <taxon>Glomeromycetes</taxon>
        <taxon>Paraglomerales</taxon>
        <taxon>Paraglomeraceae</taxon>
        <taxon>Paraglomus</taxon>
    </lineage>
</organism>
<dbReference type="EMBL" id="CAJVPI010000464">
    <property type="protein sequence ID" value="CAG8538512.1"/>
    <property type="molecule type" value="Genomic_DNA"/>
</dbReference>
<sequence>MSLKRNIEEVNRDVKRLKVQPSGALLTFFGTLTEREKGKAVTKSNQEMKFPFQLTNATLPKRCYIERSQNPPTDSNEDNYQAYFINACSKLPLLTRKPDCVTIDLKIVGHCNGQVLAFAEKVLQLQSRHHFVFAILTDCHHIQLFEIAR</sequence>
<accession>A0A9N9AR19</accession>
<keyword evidence="2" id="KW-1185">Reference proteome</keyword>
<protein>
    <submittedName>
        <fullName evidence="1">6200_t:CDS:1</fullName>
    </submittedName>
</protein>
<evidence type="ECO:0000313" key="2">
    <source>
        <dbReference type="Proteomes" id="UP000789739"/>
    </source>
</evidence>
<comment type="caution">
    <text evidence="1">The sequence shown here is derived from an EMBL/GenBank/DDBJ whole genome shotgun (WGS) entry which is preliminary data.</text>
</comment>
<dbReference type="Proteomes" id="UP000789739">
    <property type="component" value="Unassembled WGS sequence"/>
</dbReference>
<evidence type="ECO:0000313" key="1">
    <source>
        <dbReference type="EMBL" id="CAG8538512.1"/>
    </source>
</evidence>